<proteinExistence type="predicted"/>
<dbReference type="AlphaFoldDB" id="A0A238KDQ2"/>
<evidence type="ECO:0000256" key="1">
    <source>
        <dbReference type="SAM" id="MobiDB-lite"/>
    </source>
</evidence>
<dbReference type="Proteomes" id="UP000203464">
    <property type="component" value="Unassembled WGS sequence"/>
</dbReference>
<feature type="region of interest" description="Disordered" evidence="1">
    <location>
        <begin position="84"/>
        <end position="110"/>
    </location>
</feature>
<name>A0A238KDQ2_9RHOB</name>
<feature type="compositionally biased region" description="Polar residues" evidence="1">
    <location>
        <begin position="84"/>
        <end position="103"/>
    </location>
</feature>
<dbReference type="SUPFAM" id="SSF140566">
    <property type="entry name" value="FlgN-like"/>
    <property type="match status" value="1"/>
</dbReference>
<dbReference type="RefSeq" id="WP_093996710.1">
    <property type="nucleotide sequence ID" value="NZ_FXYD01000003.1"/>
</dbReference>
<dbReference type="GO" id="GO:0044780">
    <property type="term" value="P:bacterial-type flagellum assembly"/>
    <property type="evidence" value="ECO:0007669"/>
    <property type="project" value="InterPro"/>
</dbReference>
<evidence type="ECO:0000313" key="2">
    <source>
        <dbReference type="EMBL" id="SMX40302.1"/>
    </source>
</evidence>
<gene>
    <name evidence="2" type="ORF">OCA8868_02345</name>
</gene>
<keyword evidence="3" id="KW-1185">Reference proteome</keyword>
<dbReference type="EMBL" id="FXYD01000003">
    <property type="protein sequence ID" value="SMX40302.1"/>
    <property type="molecule type" value="Genomic_DNA"/>
</dbReference>
<organism evidence="2 3">
    <name type="scientific">Octadecabacter ascidiaceicola</name>
    <dbReference type="NCBI Taxonomy" id="1655543"/>
    <lineage>
        <taxon>Bacteria</taxon>
        <taxon>Pseudomonadati</taxon>
        <taxon>Pseudomonadota</taxon>
        <taxon>Alphaproteobacteria</taxon>
        <taxon>Rhodobacterales</taxon>
        <taxon>Roseobacteraceae</taxon>
        <taxon>Octadecabacter</taxon>
    </lineage>
</organism>
<sequence length="110" mass="12091">MTNAVDRLARLLEVERLALLNGDFDAVNGLVAEKEKLSSQFNDANARELRLLSVALAHNSSLFAAAREGVTTVVTTLRQQHAARTTLSSYDSSGKATQISQPERSTERRY</sequence>
<dbReference type="Gene3D" id="1.20.58.300">
    <property type="entry name" value="FlgN-like"/>
    <property type="match status" value="1"/>
</dbReference>
<accession>A0A238KDQ2</accession>
<dbReference type="OrthoDB" id="7862860at2"/>
<protein>
    <submittedName>
        <fullName evidence="2">FlgN protein</fullName>
    </submittedName>
</protein>
<reference evidence="3" key="1">
    <citation type="submission" date="2017-05" db="EMBL/GenBank/DDBJ databases">
        <authorList>
            <person name="Rodrigo-Torres L."/>
            <person name="Arahal R. D."/>
            <person name="Lucena T."/>
        </authorList>
    </citation>
    <scope>NUCLEOTIDE SEQUENCE [LARGE SCALE GENOMIC DNA]</scope>
    <source>
        <strain evidence="3">CECT 8868</strain>
    </source>
</reference>
<dbReference type="InterPro" id="IPR036679">
    <property type="entry name" value="FlgN-like_sf"/>
</dbReference>
<evidence type="ECO:0000313" key="3">
    <source>
        <dbReference type="Proteomes" id="UP000203464"/>
    </source>
</evidence>